<proteinExistence type="predicted"/>
<reference evidence="1 2" key="1">
    <citation type="submission" date="2017-01" db="EMBL/GenBank/DDBJ databases">
        <title>Genome Analysis of Deinococcus marmoris KOPRI26562.</title>
        <authorList>
            <person name="Kim J.H."/>
            <person name="Oh H.-M."/>
        </authorList>
    </citation>
    <scope>NUCLEOTIDE SEQUENCE [LARGE SCALE GENOMIC DNA]</scope>
    <source>
        <strain evidence="1 2">KOPRI26562</strain>
    </source>
</reference>
<dbReference type="Proteomes" id="UP000186607">
    <property type="component" value="Unassembled WGS sequence"/>
</dbReference>
<dbReference type="AlphaFoldDB" id="A0A1U7P1W2"/>
<evidence type="ECO:0000313" key="2">
    <source>
        <dbReference type="Proteomes" id="UP000186607"/>
    </source>
</evidence>
<keyword evidence="2" id="KW-1185">Reference proteome</keyword>
<evidence type="ECO:0000313" key="1">
    <source>
        <dbReference type="EMBL" id="OLV19162.1"/>
    </source>
</evidence>
<dbReference type="EMBL" id="MSTI01000040">
    <property type="protein sequence ID" value="OLV19162.1"/>
    <property type="molecule type" value="Genomic_DNA"/>
</dbReference>
<dbReference type="RefSeq" id="WP_075831076.1">
    <property type="nucleotide sequence ID" value="NZ_MSTI01000040.1"/>
</dbReference>
<organism evidence="1 2">
    <name type="scientific">Deinococcus marmoris</name>
    <dbReference type="NCBI Taxonomy" id="249408"/>
    <lineage>
        <taxon>Bacteria</taxon>
        <taxon>Thermotogati</taxon>
        <taxon>Deinococcota</taxon>
        <taxon>Deinococci</taxon>
        <taxon>Deinococcales</taxon>
        <taxon>Deinococcaceae</taxon>
        <taxon>Deinococcus</taxon>
    </lineage>
</organism>
<dbReference type="OrthoDB" id="71310at2"/>
<dbReference type="STRING" id="249408.BOO71_0003562"/>
<accession>A0A1U7P1W2</accession>
<comment type="caution">
    <text evidence="1">The sequence shown here is derived from an EMBL/GenBank/DDBJ whole genome shotgun (WGS) entry which is preliminary data.</text>
</comment>
<sequence>MTLTHTTNAAPAWINDLNPAQLALARVIQQNGLEARRVDLTGFAWYRGGDLLVTTTQQVSLSAAFDLAASQLPCAYTQPADGTATHHQDAP</sequence>
<gene>
    <name evidence="1" type="ORF">BOO71_0003562</name>
</gene>
<name>A0A1U7P1W2_9DEIO</name>
<protein>
    <submittedName>
        <fullName evidence="1">Uncharacterized protein</fullName>
    </submittedName>
</protein>